<feature type="compositionally biased region" description="Low complexity" evidence="1">
    <location>
        <begin position="260"/>
        <end position="273"/>
    </location>
</feature>
<accession>A0A3D8SCU2</accession>
<keyword evidence="3" id="KW-1185">Reference proteome</keyword>
<organism evidence="2 3">
    <name type="scientific">Aspergillus mulundensis</name>
    <dbReference type="NCBI Taxonomy" id="1810919"/>
    <lineage>
        <taxon>Eukaryota</taxon>
        <taxon>Fungi</taxon>
        <taxon>Dikarya</taxon>
        <taxon>Ascomycota</taxon>
        <taxon>Pezizomycotina</taxon>
        <taxon>Eurotiomycetes</taxon>
        <taxon>Eurotiomycetidae</taxon>
        <taxon>Eurotiales</taxon>
        <taxon>Aspergillaceae</taxon>
        <taxon>Aspergillus</taxon>
        <taxon>Aspergillus subgen. Nidulantes</taxon>
    </lineage>
</organism>
<evidence type="ECO:0000313" key="3">
    <source>
        <dbReference type="Proteomes" id="UP000256690"/>
    </source>
</evidence>
<evidence type="ECO:0000313" key="2">
    <source>
        <dbReference type="EMBL" id="RDW84165.1"/>
    </source>
</evidence>
<feature type="compositionally biased region" description="Low complexity" evidence="1">
    <location>
        <begin position="194"/>
        <end position="211"/>
    </location>
</feature>
<feature type="region of interest" description="Disordered" evidence="1">
    <location>
        <begin position="177"/>
        <end position="295"/>
    </location>
</feature>
<protein>
    <submittedName>
        <fullName evidence="2">Uncharacterized protein</fullName>
    </submittedName>
</protein>
<name>A0A3D8SCU2_9EURO</name>
<feature type="compositionally biased region" description="Acidic residues" evidence="1">
    <location>
        <begin position="184"/>
        <end position="193"/>
    </location>
</feature>
<dbReference type="Proteomes" id="UP000256690">
    <property type="component" value="Unassembled WGS sequence"/>
</dbReference>
<comment type="caution">
    <text evidence="2">The sequence shown here is derived from an EMBL/GenBank/DDBJ whole genome shotgun (WGS) entry which is preliminary data.</text>
</comment>
<sequence>MKRTNPIPKASKLIILTAPTDPNEANHWVLAYGPTYTDRTLTVELWTFVHIHSADPTRPNDSGFTCNYETREMEAGFLTRPWTDKEEIEIPEGKAVTHLAFKKVAAACVLRFERSWLSILLESAVKWGWISGEEKRELEDEIVVETRLDGEDVHFEPEPVRTKRARGAAVGTLRIGKRERAVEGSEDEGEDVVEAGPSVQEEVEQPAAQEEQPPRAKGTGKRKRSADGTGDDDAVEAGPSQRPTAKGASRPVRRRRVDGEGNAVAAEAGAVANDEPEADSRPRRKMPKTGTWRRK</sequence>
<dbReference type="GeneID" id="38114861"/>
<dbReference type="RefSeq" id="XP_026605503.1">
    <property type="nucleotide sequence ID" value="XM_026746507.1"/>
</dbReference>
<evidence type="ECO:0000256" key="1">
    <source>
        <dbReference type="SAM" id="MobiDB-lite"/>
    </source>
</evidence>
<dbReference type="EMBL" id="PVWQ01000004">
    <property type="protein sequence ID" value="RDW84165.1"/>
    <property type="molecule type" value="Genomic_DNA"/>
</dbReference>
<reference evidence="2 3" key="1">
    <citation type="journal article" date="2018" name="IMA Fungus">
        <title>IMA Genome-F 9: Draft genome sequence of Annulohypoxylon stygium, Aspergillus mulundensis, Berkeleyomyces basicola (syn. Thielaviopsis basicola), Ceratocystis smalleyi, two Cercospora beticola strains, Coleophoma cylindrospora, Fusarium fracticaudum, Phialophora cf. hyalina, and Morchella septimelata.</title>
        <authorList>
            <person name="Wingfield B.D."/>
            <person name="Bills G.F."/>
            <person name="Dong Y."/>
            <person name="Huang W."/>
            <person name="Nel W.J."/>
            <person name="Swalarsk-Parry B.S."/>
            <person name="Vaghefi N."/>
            <person name="Wilken P.M."/>
            <person name="An Z."/>
            <person name="de Beer Z.W."/>
            <person name="De Vos L."/>
            <person name="Chen L."/>
            <person name="Duong T.A."/>
            <person name="Gao Y."/>
            <person name="Hammerbacher A."/>
            <person name="Kikkert J.R."/>
            <person name="Li Y."/>
            <person name="Li H."/>
            <person name="Li K."/>
            <person name="Li Q."/>
            <person name="Liu X."/>
            <person name="Ma X."/>
            <person name="Naidoo K."/>
            <person name="Pethybridge S.J."/>
            <person name="Sun J."/>
            <person name="Steenkamp E.T."/>
            <person name="van der Nest M.A."/>
            <person name="van Wyk S."/>
            <person name="Wingfield M.J."/>
            <person name="Xiong C."/>
            <person name="Yue Q."/>
            <person name="Zhang X."/>
        </authorList>
    </citation>
    <scope>NUCLEOTIDE SEQUENCE [LARGE SCALE GENOMIC DNA]</scope>
    <source>
        <strain evidence="2 3">DSM 5745</strain>
    </source>
</reference>
<gene>
    <name evidence="2" type="ORF">DSM5745_04491</name>
</gene>
<dbReference type="AlphaFoldDB" id="A0A3D8SCU2"/>
<proteinExistence type="predicted"/>
<feature type="compositionally biased region" description="Basic residues" evidence="1">
    <location>
        <begin position="282"/>
        <end position="295"/>
    </location>
</feature>